<comment type="caution">
    <text evidence="10">The sequence shown here is derived from an EMBL/GenBank/DDBJ whole genome shotgun (WGS) entry which is preliminary data.</text>
</comment>
<sequence>MWSLSPLPVVGAPMAGVGTPELTAAVSAAGGLGIVPGGYLTAARCAADLARVRELTDRPFGANLFLPTPVDEARGAARLRSYAEALAPIAAAAGVDLPEPRWDGTDDFDAKLGVLLDQPPALVSFMFGVPPADAVRRLHAVGSRIMVTVTDAAEARAAVAAGADVLCLQGADAGGHRGTHRVEAEPNSAGWRELLASVLAVAPVPVVVAGGVMGSRDVAEALASGAAAVQCGTAFLLTDECAMPAAYRAGFTAPELTELVVTRAFSGRPARAIRNEFVARLDPLAVPVYPMVNQLTRPVRAAGAAAGNRELVSLWAGTGWRQARTGPAADVVAALVRHPD</sequence>
<evidence type="ECO:0000256" key="2">
    <source>
        <dbReference type="ARBA" id="ARBA00009881"/>
    </source>
</evidence>
<comment type="cofactor">
    <cofactor evidence="1">
        <name>FMN</name>
        <dbReference type="ChEBI" id="CHEBI:58210"/>
    </cofactor>
</comment>
<evidence type="ECO:0000313" key="11">
    <source>
        <dbReference type="Proteomes" id="UP000271678"/>
    </source>
</evidence>
<dbReference type="CDD" id="cd04730">
    <property type="entry name" value="NPD_like"/>
    <property type="match status" value="1"/>
</dbReference>
<dbReference type="InterPro" id="IPR013785">
    <property type="entry name" value="Aldolase_TIM"/>
</dbReference>
<dbReference type="Pfam" id="PF03060">
    <property type="entry name" value="NMO"/>
    <property type="match status" value="1"/>
</dbReference>
<dbReference type="Gene3D" id="3.20.20.70">
    <property type="entry name" value="Aldolase class I"/>
    <property type="match status" value="1"/>
</dbReference>
<dbReference type="PANTHER" id="PTHR42747:SF3">
    <property type="entry name" value="NITRONATE MONOOXYGENASE-RELATED"/>
    <property type="match status" value="1"/>
</dbReference>
<accession>A0A3M9M4K4</accession>
<dbReference type="Proteomes" id="UP000271678">
    <property type="component" value="Unassembled WGS sequence"/>
</dbReference>
<keyword evidence="5" id="KW-0288">FMN</keyword>
<comment type="similarity">
    <text evidence="2">Belongs to the nitronate monooxygenase family. NMO class I subfamily.</text>
</comment>
<evidence type="ECO:0000256" key="6">
    <source>
        <dbReference type="ARBA" id="ARBA00023002"/>
    </source>
</evidence>
<dbReference type="GO" id="GO:0009636">
    <property type="term" value="P:response to toxic substance"/>
    <property type="evidence" value="ECO:0007669"/>
    <property type="project" value="UniProtKB-KW"/>
</dbReference>
<dbReference type="AlphaFoldDB" id="A0A3M9M4K4"/>
<comment type="catalytic activity">
    <reaction evidence="9">
        <text>3 propionate 3-nitronate + 3 O2 + H2O = 3 3-oxopropanoate + 2 nitrate + nitrite + H2O2 + 3 H(+)</text>
        <dbReference type="Rhea" id="RHEA:57332"/>
        <dbReference type="ChEBI" id="CHEBI:15377"/>
        <dbReference type="ChEBI" id="CHEBI:15378"/>
        <dbReference type="ChEBI" id="CHEBI:15379"/>
        <dbReference type="ChEBI" id="CHEBI:16240"/>
        <dbReference type="ChEBI" id="CHEBI:16301"/>
        <dbReference type="ChEBI" id="CHEBI:17632"/>
        <dbReference type="ChEBI" id="CHEBI:33190"/>
        <dbReference type="ChEBI" id="CHEBI:136067"/>
    </reaction>
</comment>
<dbReference type="GO" id="GO:0018580">
    <property type="term" value="F:nitronate monooxygenase activity"/>
    <property type="evidence" value="ECO:0007669"/>
    <property type="project" value="InterPro"/>
</dbReference>
<reference evidence="10 11" key="1">
    <citation type="submission" date="2018-11" db="EMBL/GenBank/DDBJ databases">
        <title>Draft genome of Simplicispira Flexivirga sp. BO-16.</title>
        <authorList>
            <person name="Im W.T."/>
        </authorList>
    </citation>
    <scope>NUCLEOTIDE SEQUENCE [LARGE SCALE GENOMIC DNA]</scope>
    <source>
        <strain evidence="10 11">BO-16</strain>
    </source>
</reference>
<evidence type="ECO:0000256" key="7">
    <source>
        <dbReference type="ARBA" id="ARBA00023033"/>
    </source>
</evidence>
<gene>
    <name evidence="10" type="ORF">EFY87_14715</name>
</gene>
<keyword evidence="6" id="KW-0560">Oxidoreductase</keyword>
<dbReference type="OrthoDB" id="9778912at2"/>
<name>A0A3M9M4K4_9MICO</name>
<dbReference type="InterPro" id="IPR004136">
    <property type="entry name" value="NMO"/>
</dbReference>
<organism evidence="10 11">
    <name type="scientific">Flexivirga caeni</name>
    <dbReference type="NCBI Taxonomy" id="2294115"/>
    <lineage>
        <taxon>Bacteria</taxon>
        <taxon>Bacillati</taxon>
        <taxon>Actinomycetota</taxon>
        <taxon>Actinomycetes</taxon>
        <taxon>Micrococcales</taxon>
        <taxon>Dermacoccaceae</taxon>
        <taxon>Flexivirga</taxon>
    </lineage>
</organism>
<keyword evidence="11" id="KW-1185">Reference proteome</keyword>
<dbReference type="PANTHER" id="PTHR42747">
    <property type="entry name" value="NITRONATE MONOOXYGENASE-RELATED"/>
    <property type="match status" value="1"/>
</dbReference>
<dbReference type="EMBL" id="RJJQ01000016">
    <property type="protein sequence ID" value="RNI20479.1"/>
    <property type="molecule type" value="Genomic_DNA"/>
</dbReference>
<keyword evidence="3" id="KW-0216">Detoxification</keyword>
<evidence type="ECO:0000256" key="4">
    <source>
        <dbReference type="ARBA" id="ARBA00022630"/>
    </source>
</evidence>
<evidence type="ECO:0000256" key="9">
    <source>
        <dbReference type="ARBA" id="ARBA00049401"/>
    </source>
</evidence>
<evidence type="ECO:0000256" key="3">
    <source>
        <dbReference type="ARBA" id="ARBA00022575"/>
    </source>
</evidence>
<evidence type="ECO:0000256" key="5">
    <source>
        <dbReference type="ARBA" id="ARBA00022643"/>
    </source>
</evidence>
<keyword evidence="7" id="KW-0503">Monooxygenase</keyword>
<dbReference type="SUPFAM" id="SSF51412">
    <property type="entry name" value="Inosine monophosphate dehydrogenase (IMPDH)"/>
    <property type="match status" value="1"/>
</dbReference>
<evidence type="ECO:0000256" key="8">
    <source>
        <dbReference type="ARBA" id="ARBA00031155"/>
    </source>
</evidence>
<evidence type="ECO:0000313" key="10">
    <source>
        <dbReference type="EMBL" id="RNI20479.1"/>
    </source>
</evidence>
<keyword evidence="4" id="KW-0285">Flavoprotein</keyword>
<proteinExistence type="inferred from homology"/>
<protein>
    <recommendedName>
        <fullName evidence="8">Propionate 3-nitronate monooxygenase</fullName>
    </recommendedName>
</protein>
<evidence type="ECO:0000256" key="1">
    <source>
        <dbReference type="ARBA" id="ARBA00001917"/>
    </source>
</evidence>